<protein>
    <submittedName>
        <fullName evidence="2">Uncharacterized protein</fullName>
    </submittedName>
</protein>
<proteinExistence type="predicted"/>
<dbReference type="HOGENOM" id="CLU_918853_0_0_1"/>
<organism evidence="2 3">
    <name type="scientific">Trichosporon asahii var. asahii (strain CBS 8904)</name>
    <name type="common">Yeast</name>
    <dbReference type="NCBI Taxonomy" id="1220162"/>
    <lineage>
        <taxon>Eukaryota</taxon>
        <taxon>Fungi</taxon>
        <taxon>Dikarya</taxon>
        <taxon>Basidiomycota</taxon>
        <taxon>Agaricomycotina</taxon>
        <taxon>Tremellomycetes</taxon>
        <taxon>Trichosporonales</taxon>
        <taxon>Trichosporonaceae</taxon>
        <taxon>Trichosporon</taxon>
    </lineage>
</organism>
<accession>K1VDK0</accession>
<reference evidence="2 3" key="1">
    <citation type="journal article" date="2012" name="Eukaryot. Cell">
        <title>Genome sequence of the Trichosporon asahii environmental strain CBS 8904.</title>
        <authorList>
            <person name="Yang R.Y."/>
            <person name="Li H.T."/>
            <person name="Zhu H."/>
            <person name="Zhou G.P."/>
            <person name="Wang M."/>
            <person name="Wang L."/>
        </authorList>
    </citation>
    <scope>NUCLEOTIDE SEQUENCE [LARGE SCALE GENOMIC DNA]</scope>
    <source>
        <strain evidence="2 3">CBS 8904</strain>
    </source>
</reference>
<dbReference type="STRING" id="1220162.K1VDK0"/>
<dbReference type="Proteomes" id="UP000006757">
    <property type="component" value="Unassembled WGS sequence"/>
</dbReference>
<keyword evidence="3" id="KW-1185">Reference proteome</keyword>
<comment type="caution">
    <text evidence="2">The sequence shown here is derived from an EMBL/GenBank/DDBJ whole genome shotgun (WGS) entry which is preliminary data.</text>
</comment>
<dbReference type="AlphaFoldDB" id="K1VDK0"/>
<dbReference type="EMBL" id="AMBO01000298">
    <property type="protein sequence ID" value="EKD02060.1"/>
    <property type="molecule type" value="Genomic_DNA"/>
</dbReference>
<dbReference type="eggNOG" id="KOG4197">
    <property type="taxonomic scope" value="Eukaryota"/>
</dbReference>
<dbReference type="InParanoid" id="K1VDK0"/>
<evidence type="ECO:0000313" key="2">
    <source>
        <dbReference type="EMBL" id="EKD02060.1"/>
    </source>
</evidence>
<evidence type="ECO:0000313" key="3">
    <source>
        <dbReference type="Proteomes" id="UP000006757"/>
    </source>
</evidence>
<gene>
    <name evidence="2" type="ORF">A1Q2_03612</name>
</gene>
<evidence type="ECO:0000256" key="1">
    <source>
        <dbReference type="SAM" id="MobiDB-lite"/>
    </source>
</evidence>
<sequence length="303" mass="34275">MCDTRRQAEYGSYLPFPGADEQPQHGLSAARSSRNGMHVTFSDCEEGKRRRRCSKSGSWKADDQLKWGKRSAKSAGLAIEEVLSRWSNGELLMFKLWQLTRVPRESVTQATGQEITECFEILRSILQAQPTSTTQPYDGDLGVNLRGKLLRSLIRAAANMGADRFAVDLFFERVDMQLRRPNQRIISLKQIATDITHNRWWLLGARLLDPERIPEQLLSPEVITVAMNCTLIARRPWDTKKLFAMMHPDEAGPDSICYYLQALLQLGDRDGAHRVMQVAMERGVDPEKVQVAMVKGGGRGEDM</sequence>
<name>K1VDK0_TRIAC</name>
<feature type="region of interest" description="Disordered" evidence="1">
    <location>
        <begin position="13"/>
        <end position="32"/>
    </location>
</feature>